<evidence type="ECO:0000256" key="2">
    <source>
        <dbReference type="ARBA" id="ARBA00007317"/>
    </source>
</evidence>
<feature type="compositionally biased region" description="Low complexity" evidence="5">
    <location>
        <begin position="158"/>
        <end position="174"/>
    </location>
</feature>
<feature type="region of interest" description="Disordered" evidence="5">
    <location>
        <begin position="86"/>
        <end position="114"/>
    </location>
</feature>
<feature type="domain" description="Lipoyl-binding" evidence="6">
    <location>
        <begin position="2"/>
        <end position="77"/>
    </location>
</feature>
<dbReference type="PANTHER" id="PTHR23151:SF90">
    <property type="entry name" value="DIHYDROLIPOYLLYSINE-RESIDUE ACETYLTRANSFERASE COMPONENT OF PYRUVATE DEHYDROGENASE COMPLEX, MITOCHONDRIAL-RELATED"/>
    <property type="match status" value="1"/>
</dbReference>
<dbReference type="PROSITE" id="PS50968">
    <property type="entry name" value="BIOTINYL_LIPOYL"/>
    <property type="match status" value="1"/>
</dbReference>
<dbReference type="InterPro" id="IPR003016">
    <property type="entry name" value="2-oxoA_DH_lipoyl-BS"/>
</dbReference>
<evidence type="ECO:0000256" key="4">
    <source>
        <dbReference type="RuleBase" id="RU003423"/>
    </source>
</evidence>
<dbReference type="Pfam" id="PF02817">
    <property type="entry name" value="E3_binding"/>
    <property type="match status" value="1"/>
</dbReference>
<dbReference type="InterPro" id="IPR001078">
    <property type="entry name" value="2-oxoacid_DH_actylTfrase"/>
</dbReference>
<evidence type="ECO:0000259" key="7">
    <source>
        <dbReference type="PROSITE" id="PS51826"/>
    </source>
</evidence>
<dbReference type="InterPro" id="IPR045257">
    <property type="entry name" value="E2/Pdx1"/>
</dbReference>
<dbReference type="Gene3D" id="4.10.320.10">
    <property type="entry name" value="E3-binding domain"/>
    <property type="match status" value="1"/>
</dbReference>
<dbReference type="EC" id="2.3.1.-" evidence="4"/>
<gene>
    <name evidence="8" type="ORF">ACFSW7_03220</name>
</gene>
<comment type="caution">
    <text evidence="8">The sequence shown here is derived from an EMBL/GenBank/DDBJ whole genome shotgun (WGS) entry which is preliminary data.</text>
</comment>
<name>A0ABW5UYB9_9MICO</name>
<dbReference type="InterPro" id="IPR011053">
    <property type="entry name" value="Single_hybrid_motif"/>
</dbReference>
<organism evidence="8 9">
    <name type="scientific">Gulosibacter faecalis</name>
    <dbReference type="NCBI Taxonomy" id="272240"/>
    <lineage>
        <taxon>Bacteria</taxon>
        <taxon>Bacillati</taxon>
        <taxon>Actinomycetota</taxon>
        <taxon>Actinomycetes</taxon>
        <taxon>Micrococcales</taxon>
        <taxon>Microbacteriaceae</taxon>
        <taxon>Gulosibacter</taxon>
    </lineage>
</organism>
<feature type="compositionally biased region" description="Low complexity" evidence="5">
    <location>
        <begin position="86"/>
        <end position="96"/>
    </location>
</feature>
<proteinExistence type="inferred from homology"/>
<evidence type="ECO:0000256" key="5">
    <source>
        <dbReference type="SAM" id="MobiDB-lite"/>
    </source>
</evidence>
<dbReference type="GO" id="GO:0016746">
    <property type="term" value="F:acyltransferase activity"/>
    <property type="evidence" value="ECO:0007669"/>
    <property type="project" value="UniProtKB-KW"/>
</dbReference>
<dbReference type="PROSITE" id="PS51826">
    <property type="entry name" value="PSBD"/>
    <property type="match status" value="1"/>
</dbReference>
<protein>
    <recommendedName>
        <fullName evidence="4">Dihydrolipoamide acetyltransferase component of pyruvate dehydrogenase complex</fullName>
        <ecNumber evidence="4">2.3.1.-</ecNumber>
    </recommendedName>
</protein>
<sequence>MATIVKMPQLAAGGEDAKIQVWLVAAGDEVAAGQPIVEIETEKAVVEFEADAAGVVAGLLFEEGDTVPVGKPIAVIATDGEPAEDALAQAPGGAAKAEPESEPAERQATEPASPRVFASPLARKLAREHGLEVADLEGTGPNGRIVRRDVERHLEARPAAAPAPAAQASAAAPAPATPTPQGPGSGASTDATFDDVPHTGMRRAIARRLAESKQTIPHFYLRADVRVDALLELRAQANEGRESRLSVNDFIVKAVGAALVRVPEANAIWTDEATRRFGSVDLAVAVSVPNGLVTPVVRAVETKSVAQLSTELRDLAGRAREGRLKQHELEGGAFSVSNLGMFGTREFAAIINPPQSGILAVGAAEARPVVGENGQLEVGQVLTVTLSADHRVLDGALAAQWLAAFVEIVEHPLQILL</sequence>
<accession>A0ABW5UYB9</accession>
<dbReference type="RefSeq" id="WP_019617933.1">
    <property type="nucleotide sequence ID" value="NZ_JBHUNE010000003.1"/>
</dbReference>
<dbReference type="SUPFAM" id="SSF52777">
    <property type="entry name" value="CoA-dependent acyltransferases"/>
    <property type="match status" value="1"/>
</dbReference>
<feature type="compositionally biased region" description="Basic and acidic residues" evidence="5">
    <location>
        <begin position="97"/>
        <end position="108"/>
    </location>
</feature>
<comment type="similarity">
    <text evidence="2 4">Belongs to the 2-oxoacid dehydrogenase family.</text>
</comment>
<dbReference type="SUPFAM" id="SSF47005">
    <property type="entry name" value="Peripheral subunit-binding domain of 2-oxo acid dehydrogenase complex"/>
    <property type="match status" value="1"/>
</dbReference>
<keyword evidence="4 8" id="KW-0012">Acyltransferase</keyword>
<evidence type="ECO:0000256" key="3">
    <source>
        <dbReference type="ARBA" id="ARBA00022823"/>
    </source>
</evidence>
<dbReference type="InterPro" id="IPR004167">
    <property type="entry name" value="PSBD"/>
</dbReference>
<dbReference type="Gene3D" id="3.30.559.10">
    <property type="entry name" value="Chloramphenicol acetyltransferase-like domain"/>
    <property type="match status" value="1"/>
</dbReference>
<evidence type="ECO:0000259" key="6">
    <source>
        <dbReference type="PROSITE" id="PS50968"/>
    </source>
</evidence>
<evidence type="ECO:0000313" key="8">
    <source>
        <dbReference type="EMBL" id="MFD2757387.1"/>
    </source>
</evidence>
<dbReference type="Pfam" id="PF00364">
    <property type="entry name" value="Biotin_lipoyl"/>
    <property type="match status" value="1"/>
</dbReference>
<dbReference type="CDD" id="cd06849">
    <property type="entry name" value="lipoyl_domain"/>
    <property type="match status" value="1"/>
</dbReference>
<dbReference type="EMBL" id="JBHUNE010000003">
    <property type="protein sequence ID" value="MFD2757387.1"/>
    <property type="molecule type" value="Genomic_DNA"/>
</dbReference>
<keyword evidence="3 4" id="KW-0450">Lipoyl</keyword>
<evidence type="ECO:0000256" key="1">
    <source>
        <dbReference type="ARBA" id="ARBA00001938"/>
    </source>
</evidence>
<keyword evidence="4 8" id="KW-0808">Transferase</keyword>
<dbReference type="Pfam" id="PF00198">
    <property type="entry name" value="2-oxoacid_dh"/>
    <property type="match status" value="1"/>
</dbReference>
<dbReference type="InterPro" id="IPR000089">
    <property type="entry name" value="Biotin_lipoyl"/>
</dbReference>
<reference evidence="9" key="1">
    <citation type="journal article" date="2019" name="Int. J. Syst. Evol. Microbiol.">
        <title>The Global Catalogue of Microorganisms (GCM) 10K type strain sequencing project: providing services to taxonomists for standard genome sequencing and annotation.</title>
        <authorList>
            <consortium name="The Broad Institute Genomics Platform"/>
            <consortium name="The Broad Institute Genome Sequencing Center for Infectious Disease"/>
            <person name="Wu L."/>
            <person name="Ma J."/>
        </authorList>
    </citation>
    <scope>NUCLEOTIDE SEQUENCE [LARGE SCALE GENOMIC DNA]</scope>
    <source>
        <strain evidence="9">TISTR 1514</strain>
    </source>
</reference>
<evidence type="ECO:0000313" key="9">
    <source>
        <dbReference type="Proteomes" id="UP001597492"/>
    </source>
</evidence>
<feature type="domain" description="Peripheral subunit-binding (PSBD)" evidence="7">
    <location>
        <begin position="117"/>
        <end position="154"/>
    </location>
</feature>
<dbReference type="InterPro" id="IPR023213">
    <property type="entry name" value="CAT-like_dom_sf"/>
</dbReference>
<dbReference type="Gene3D" id="2.40.50.100">
    <property type="match status" value="1"/>
</dbReference>
<dbReference type="PROSITE" id="PS00189">
    <property type="entry name" value="LIPOYL"/>
    <property type="match status" value="1"/>
</dbReference>
<feature type="region of interest" description="Disordered" evidence="5">
    <location>
        <begin position="155"/>
        <end position="196"/>
    </location>
</feature>
<comment type="cofactor">
    <cofactor evidence="1 4">
        <name>(R)-lipoate</name>
        <dbReference type="ChEBI" id="CHEBI:83088"/>
    </cofactor>
</comment>
<dbReference type="Proteomes" id="UP001597492">
    <property type="component" value="Unassembled WGS sequence"/>
</dbReference>
<dbReference type="PANTHER" id="PTHR23151">
    <property type="entry name" value="DIHYDROLIPOAMIDE ACETYL/SUCCINYL-TRANSFERASE-RELATED"/>
    <property type="match status" value="1"/>
</dbReference>
<keyword evidence="9" id="KW-1185">Reference proteome</keyword>
<dbReference type="InterPro" id="IPR036625">
    <property type="entry name" value="E3-bd_dom_sf"/>
</dbReference>
<dbReference type="SUPFAM" id="SSF51230">
    <property type="entry name" value="Single hybrid motif"/>
    <property type="match status" value="1"/>
</dbReference>